<keyword evidence="7 8" id="KW-0694">RNA-binding</keyword>
<evidence type="ECO:0000313" key="12">
    <source>
        <dbReference type="Proteomes" id="UP000189674"/>
    </source>
</evidence>
<evidence type="ECO:0000256" key="3">
    <source>
        <dbReference type="ARBA" id="ARBA00022490"/>
    </source>
</evidence>
<evidence type="ECO:0000256" key="2">
    <source>
        <dbReference type="ARBA" id="ARBA00004496"/>
    </source>
</evidence>
<dbReference type="InterPro" id="IPR011805">
    <property type="entry name" value="RNase_R"/>
</dbReference>
<evidence type="ECO:0000256" key="8">
    <source>
        <dbReference type="HAMAP-Rule" id="MF_01895"/>
    </source>
</evidence>
<dbReference type="Pfam" id="PF08206">
    <property type="entry name" value="OB_RNB"/>
    <property type="match status" value="1"/>
</dbReference>
<evidence type="ECO:0000256" key="6">
    <source>
        <dbReference type="ARBA" id="ARBA00022839"/>
    </source>
</evidence>
<comment type="similarity">
    <text evidence="8">Belongs to the RNR ribonuclease family. RNase R subfamily.</text>
</comment>
<comment type="catalytic activity">
    <reaction evidence="1 8">
        <text>Exonucleolytic cleavage in the 3'- to 5'-direction to yield nucleoside 5'-phosphates.</text>
        <dbReference type="EC" id="3.1.13.1"/>
    </reaction>
</comment>
<evidence type="ECO:0000313" key="11">
    <source>
        <dbReference type="EMBL" id="AQT67382.1"/>
    </source>
</evidence>
<dbReference type="RefSeq" id="WP_146659581.1">
    <property type="nucleotide sequence ID" value="NZ_CP019791.1"/>
</dbReference>
<feature type="region of interest" description="Disordered" evidence="9">
    <location>
        <begin position="713"/>
        <end position="741"/>
    </location>
</feature>
<keyword evidence="5 8" id="KW-0378">Hydrolase</keyword>
<dbReference type="PANTHER" id="PTHR23355">
    <property type="entry name" value="RIBONUCLEASE"/>
    <property type="match status" value="1"/>
</dbReference>
<keyword evidence="3 8" id="KW-0963">Cytoplasm</keyword>
<dbReference type="InterPro" id="IPR003029">
    <property type="entry name" value="S1_domain"/>
</dbReference>
<name>A0A1U9NHH3_9BACT</name>
<sequence length="741" mass="82773">MIEALKKQILKYMSRRDYVPTPPDKMRKAMSVPENLEYEFEDAFKELRESGKLVVGSGNVARLPAMGGRVKGTFQANPKGFGFVIPDEANRYGDLFIPTENRANAMSGDKVIAKPMKRGRRQGEIRYAGIIVKVLERGTKRVVGNLRKVGDEWQVMPDGSDYVDPVIIDDVGAKNARENDKVVVDIIVYPTFTELARGAIVEVLGRAGQYDAEIKATIEQYDLPEEFTEEHLDQARDAAAKFAETADGGREDITDTVLVTIDPPDARDFDDAISLKRLGDETWVLGIHIADVSTFVGMDSPLDVEAKERGNSVYLPGKVIPMLPEILSNGICSLQPGQKRYAKSVYVTYDRDGNVQGREFANSLIESSERLTYEQADKIIKGDTCGFSAEVVALVKDMEVLARAIEARRKKAGMLHLDLPETELELNEEGQVVDAHPADDSYPHTIIEMFMVEANEAVASLLDRFDVPFIRRIHPDPEPAKAKELSRFVKICGFKLPKKLDRSEMQDLLEAVKGTSYEFAINMHVLRSLQKAEYSPLHIGHFALASKHYCHFTSPIRRYADLTVHRLLQCYLENRLNQIGLEEVLPPGELTELGSHISFTEQQAARAEDDLKTVLILEMLSSRLGDEIDGVVSGLTGFGIFVQCQKYGVEGLVDFGDLGMDYWKFDQKNQAVVGKHTGKAVRVGDSMRAKIVAVDVPARRLTLAPVKMLVTERPKQKFSNGGKKGRKGRRKGRRKKSKGRR</sequence>
<dbReference type="Proteomes" id="UP000189674">
    <property type="component" value="Chromosome"/>
</dbReference>
<dbReference type="EC" id="3.1.13.1" evidence="8"/>
<dbReference type="OrthoDB" id="9764149at2"/>
<dbReference type="Gene3D" id="2.40.50.140">
    <property type="entry name" value="Nucleic acid-binding proteins"/>
    <property type="match status" value="2"/>
</dbReference>
<evidence type="ECO:0000256" key="1">
    <source>
        <dbReference type="ARBA" id="ARBA00001849"/>
    </source>
</evidence>
<dbReference type="SUPFAM" id="SSF50249">
    <property type="entry name" value="Nucleic acid-binding proteins"/>
    <property type="match status" value="4"/>
</dbReference>
<protein>
    <recommendedName>
        <fullName evidence="8">Ribonuclease R</fullName>
        <shortName evidence="8">RNase R</shortName>
        <ecNumber evidence="8">3.1.13.1</ecNumber>
    </recommendedName>
</protein>
<feature type="domain" description="S1 motif" evidence="10">
    <location>
        <begin position="625"/>
        <end position="706"/>
    </location>
</feature>
<dbReference type="Pfam" id="PF17876">
    <property type="entry name" value="CSD2"/>
    <property type="match status" value="1"/>
</dbReference>
<dbReference type="GO" id="GO:0008859">
    <property type="term" value="F:exoribonuclease II activity"/>
    <property type="evidence" value="ECO:0007669"/>
    <property type="project" value="UniProtKB-UniRule"/>
</dbReference>
<dbReference type="STRING" id="1936003.STSP2_00526"/>
<evidence type="ECO:0000256" key="9">
    <source>
        <dbReference type="SAM" id="MobiDB-lite"/>
    </source>
</evidence>
<evidence type="ECO:0000256" key="7">
    <source>
        <dbReference type="ARBA" id="ARBA00022884"/>
    </source>
</evidence>
<dbReference type="NCBIfam" id="TIGR00358">
    <property type="entry name" value="3_prime_RNase"/>
    <property type="match status" value="1"/>
</dbReference>
<keyword evidence="6 8" id="KW-0269">Exonuclease</keyword>
<dbReference type="InterPro" id="IPR050180">
    <property type="entry name" value="RNR_Ribonuclease"/>
</dbReference>
<dbReference type="PROSITE" id="PS50126">
    <property type="entry name" value="S1"/>
    <property type="match status" value="1"/>
</dbReference>
<dbReference type="AlphaFoldDB" id="A0A1U9NHH3"/>
<comment type="subcellular location">
    <subcellularLocation>
        <location evidence="2 8">Cytoplasm</location>
    </subcellularLocation>
</comment>
<evidence type="ECO:0000256" key="4">
    <source>
        <dbReference type="ARBA" id="ARBA00022722"/>
    </source>
</evidence>
<dbReference type="InterPro" id="IPR004476">
    <property type="entry name" value="RNase_II/RNase_R"/>
</dbReference>
<dbReference type="NCBIfam" id="TIGR02063">
    <property type="entry name" value="RNase_R"/>
    <property type="match status" value="1"/>
</dbReference>
<proteinExistence type="inferred from homology"/>
<dbReference type="Pfam" id="PF00773">
    <property type="entry name" value="RNB"/>
    <property type="match status" value="1"/>
</dbReference>
<evidence type="ECO:0000256" key="5">
    <source>
        <dbReference type="ARBA" id="ARBA00022801"/>
    </source>
</evidence>
<keyword evidence="4 8" id="KW-0540">Nuclease</keyword>
<dbReference type="KEGG" id="alus:STSP2_00526"/>
<dbReference type="InterPro" id="IPR040476">
    <property type="entry name" value="CSD2"/>
</dbReference>
<dbReference type="InterPro" id="IPR012340">
    <property type="entry name" value="NA-bd_OB-fold"/>
</dbReference>
<evidence type="ECO:0000259" key="10">
    <source>
        <dbReference type="PROSITE" id="PS50126"/>
    </source>
</evidence>
<accession>A0A1U9NHH3</accession>
<keyword evidence="12" id="KW-1185">Reference proteome</keyword>
<dbReference type="Pfam" id="PF00575">
    <property type="entry name" value="S1"/>
    <property type="match status" value="1"/>
</dbReference>
<feature type="compositionally biased region" description="Basic residues" evidence="9">
    <location>
        <begin position="723"/>
        <end position="741"/>
    </location>
</feature>
<dbReference type="GO" id="GO:0005829">
    <property type="term" value="C:cytosol"/>
    <property type="evidence" value="ECO:0007669"/>
    <property type="project" value="TreeGrafter"/>
</dbReference>
<dbReference type="InterPro" id="IPR001900">
    <property type="entry name" value="RNase_II/R"/>
</dbReference>
<dbReference type="CDD" id="cd04471">
    <property type="entry name" value="S1_RNase_R"/>
    <property type="match status" value="1"/>
</dbReference>
<dbReference type="SMART" id="SM00316">
    <property type="entry name" value="S1"/>
    <property type="match status" value="1"/>
</dbReference>
<dbReference type="PANTHER" id="PTHR23355:SF9">
    <property type="entry name" value="DIS3-LIKE EXONUCLEASE 2"/>
    <property type="match status" value="1"/>
</dbReference>
<comment type="function">
    <text evidence="8">3'-5' exoribonuclease that releases 5'-nucleoside monophosphates and is involved in maturation of structured RNAs.</text>
</comment>
<dbReference type="GO" id="GO:0003723">
    <property type="term" value="F:RNA binding"/>
    <property type="evidence" value="ECO:0007669"/>
    <property type="project" value="UniProtKB-UniRule"/>
</dbReference>
<reference evidence="12" key="1">
    <citation type="submission" date="2017-02" db="EMBL/GenBank/DDBJ databases">
        <title>Comparative genomics and description of representatives of a novel lineage of planctomycetes thriving in anoxic sediments.</title>
        <authorList>
            <person name="Spring S."/>
            <person name="Bunk B."/>
            <person name="Sproer C."/>
        </authorList>
    </citation>
    <scope>NUCLEOTIDE SEQUENCE [LARGE SCALE GENOMIC DNA]</scope>
    <source>
        <strain evidence="12">ST-NAGAB-D1</strain>
    </source>
</reference>
<dbReference type="HAMAP" id="MF_01895">
    <property type="entry name" value="RNase_R"/>
    <property type="match status" value="1"/>
</dbReference>
<dbReference type="GO" id="GO:0006402">
    <property type="term" value="P:mRNA catabolic process"/>
    <property type="evidence" value="ECO:0007669"/>
    <property type="project" value="TreeGrafter"/>
</dbReference>
<organism evidence="11 12">
    <name type="scientific">Anaerohalosphaera lusitana</name>
    <dbReference type="NCBI Taxonomy" id="1936003"/>
    <lineage>
        <taxon>Bacteria</taxon>
        <taxon>Pseudomonadati</taxon>
        <taxon>Planctomycetota</taxon>
        <taxon>Phycisphaerae</taxon>
        <taxon>Sedimentisphaerales</taxon>
        <taxon>Anaerohalosphaeraceae</taxon>
        <taxon>Anaerohalosphaera</taxon>
    </lineage>
</organism>
<dbReference type="EMBL" id="CP019791">
    <property type="protein sequence ID" value="AQT67382.1"/>
    <property type="molecule type" value="Genomic_DNA"/>
</dbReference>
<dbReference type="SMART" id="SM00955">
    <property type="entry name" value="RNB"/>
    <property type="match status" value="1"/>
</dbReference>
<gene>
    <name evidence="8 11" type="primary">rnr</name>
    <name evidence="11" type="ORF">STSP2_00526</name>
</gene>
<dbReference type="InterPro" id="IPR013223">
    <property type="entry name" value="RNase_B_OB_dom"/>
</dbReference>